<evidence type="ECO:0000256" key="4">
    <source>
        <dbReference type="PROSITE-ProRule" id="PRU01248"/>
    </source>
</evidence>
<dbReference type="CDD" id="cd00796">
    <property type="entry name" value="INT_Rci_Hp1_C"/>
    <property type="match status" value="1"/>
</dbReference>
<evidence type="ECO:0000313" key="8">
    <source>
        <dbReference type="EMBL" id="SFE25420.1"/>
    </source>
</evidence>
<dbReference type="InterPro" id="IPR011010">
    <property type="entry name" value="DNA_brk_join_enz"/>
</dbReference>
<organism evidence="8 9">
    <name type="scientific">Paracidovorax konjaci</name>
    <dbReference type="NCBI Taxonomy" id="32040"/>
    <lineage>
        <taxon>Bacteria</taxon>
        <taxon>Pseudomonadati</taxon>
        <taxon>Pseudomonadota</taxon>
        <taxon>Betaproteobacteria</taxon>
        <taxon>Burkholderiales</taxon>
        <taxon>Comamonadaceae</taxon>
        <taxon>Paracidovorax</taxon>
    </lineage>
</organism>
<sequence>MAALTQRANGHWQAKIRRKGWPDQSETFRSKSDAVAWARALEREMDVGSFINRDDAQRTTFSAAARRYSEEILPAKRGKAADASRLARLVEEFGSYSLASITPALLARYRDERLKAVSAQSVVHELGMVSRVLKAATMDWGIALPQGLPNALTRKPKVRNARDRRLEHDEEAALLTELKKCKTPWPHALTVLAIETAGRLSELCALSWKDIDLEKRTARLRGADGGVTKSGDAYRDIPLSKAAVALLESLPRQEGTSRAVKAQSFSVGHAKPTSANGLQDRVLQASANALQISFGRALLRARTQHIHTVLRAILATHGFDAEAQARELRAVIFKKRPAHSVTIEALADIQHCDRFLVDLRIHDFRHEATSRLASKLPMHDLMKVTGHRSSSMLNRYYHPRAQDLATLIG</sequence>
<evidence type="ECO:0000256" key="3">
    <source>
        <dbReference type="ARBA" id="ARBA00023172"/>
    </source>
</evidence>
<dbReference type="EMBL" id="FOMQ01000022">
    <property type="protein sequence ID" value="SFE25420.1"/>
    <property type="molecule type" value="Genomic_DNA"/>
</dbReference>
<keyword evidence="3" id="KW-0233">DNA recombination</keyword>
<reference evidence="9" key="1">
    <citation type="submission" date="2016-10" db="EMBL/GenBank/DDBJ databases">
        <authorList>
            <person name="Varghese N."/>
            <person name="Submissions S."/>
        </authorList>
    </citation>
    <scope>NUCLEOTIDE SEQUENCE [LARGE SCALE GENOMIC DNA]</scope>
    <source>
        <strain evidence="9">DSM 7481</strain>
    </source>
</reference>
<gene>
    <name evidence="8" type="ORF">SAMN04489710_12220</name>
</gene>
<evidence type="ECO:0000259" key="6">
    <source>
        <dbReference type="PROSITE" id="PS51898"/>
    </source>
</evidence>
<keyword evidence="9" id="KW-1185">Reference proteome</keyword>
<evidence type="ECO:0000259" key="7">
    <source>
        <dbReference type="PROSITE" id="PS51900"/>
    </source>
</evidence>
<keyword evidence="1" id="KW-0229">DNA integration</keyword>
<dbReference type="PANTHER" id="PTHR30349:SF94">
    <property type="entry name" value="INTEGRASE_RECOMBINASE HI_1414-RELATED"/>
    <property type="match status" value="1"/>
</dbReference>
<dbReference type="PROSITE" id="PS51898">
    <property type="entry name" value="TYR_RECOMBINASE"/>
    <property type="match status" value="1"/>
</dbReference>
<dbReference type="OrthoDB" id="662444at2"/>
<dbReference type="Gene3D" id="1.10.443.10">
    <property type="entry name" value="Intergrase catalytic core"/>
    <property type="match status" value="1"/>
</dbReference>
<dbReference type="SUPFAM" id="SSF56349">
    <property type="entry name" value="DNA breaking-rejoining enzymes"/>
    <property type="match status" value="1"/>
</dbReference>
<dbReference type="Pfam" id="PF00589">
    <property type="entry name" value="Phage_integrase"/>
    <property type="match status" value="1"/>
</dbReference>
<dbReference type="GO" id="GO:0015074">
    <property type="term" value="P:DNA integration"/>
    <property type="evidence" value="ECO:0007669"/>
    <property type="project" value="UniProtKB-KW"/>
</dbReference>
<evidence type="ECO:0000256" key="1">
    <source>
        <dbReference type="ARBA" id="ARBA00022908"/>
    </source>
</evidence>
<dbReference type="STRING" id="32040.SAMN04489710_12220"/>
<dbReference type="GO" id="GO:0003677">
    <property type="term" value="F:DNA binding"/>
    <property type="evidence" value="ECO:0007669"/>
    <property type="project" value="UniProtKB-UniRule"/>
</dbReference>
<dbReference type="InterPro" id="IPR050090">
    <property type="entry name" value="Tyrosine_recombinase_XerCD"/>
</dbReference>
<dbReference type="PANTHER" id="PTHR30349">
    <property type="entry name" value="PHAGE INTEGRASE-RELATED"/>
    <property type="match status" value="1"/>
</dbReference>
<evidence type="ECO:0000256" key="5">
    <source>
        <dbReference type="SAM" id="MobiDB-lite"/>
    </source>
</evidence>
<dbReference type="RefSeq" id="WP_092957365.1">
    <property type="nucleotide sequence ID" value="NZ_FOMQ01000022.1"/>
</dbReference>
<feature type="domain" description="Core-binding (CB)" evidence="7">
    <location>
        <begin position="59"/>
        <end position="137"/>
    </location>
</feature>
<accession>A0A1I1Z511</accession>
<dbReference type="AlphaFoldDB" id="A0A1I1Z511"/>
<protein>
    <submittedName>
        <fullName evidence="8">Site-specific recombinase XerD</fullName>
    </submittedName>
</protein>
<dbReference type="InterPro" id="IPR044068">
    <property type="entry name" value="CB"/>
</dbReference>
<dbReference type="PROSITE" id="PS51900">
    <property type="entry name" value="CB"/>
    <property type="match status" value="1"/>
</dbReference>
<dbReference type="InterPro" id="IPR002104">
    <property type="entry name" value="Integrase_catalytic"/>
</dbReference>
<proteinExistence type="predicted"/>
<dbReference type="InterPro" id="IPR013762">
    <property type="entry name" value="Integrase-like_cat_sf"/>
</dbReference>
<feature type="region of interest" description="Disordered" evidence="5">
    <location>
        <begin position="1"/>
        <end position="25"/>
    </location>
</feature>
<keyword evidence="2 4" id="KW-0238">DNA-binding</keyword>
<evidence type="ECO:0000256" key="2">
    <source>
        <dbReference type="ARBA" id="ARBA00023125"/>
    </source>
</evidence>
<dbReference type="GO" id="GO:0006310">
    <property type="term" value="P:DNA recombination"/>
    <property type="evidence" value="ECO:0007669"/>
    <property type="project" value="UniProtKB-KW"/>
</dbReference>
<feature type="domain" description="Tyr recombinase" evidence="6">
    <location>
        <begin position="161"/>
        <end position="409"/>
    </location>
</feature>
<dbReference type="Proteomes" id="UP000199517">
    <property type="component" value="Unassembled WGS sequence"/>
</dbReference>
<evidence type="ECO:0000313" key="9">
    <source>
        <dbReference type="Proteomes" id="UP000199517"/>
    </source>
</evidence>
<name>A0A1I1Z511_9BURK</name>